<proteinExistence type="inferred from homology"/>
<evidence type="ECO:0000313" key="11">
    <source>
        <dbReference type="Proteomes" id="UP000553632"/>
    </source>
</evidence>
<dbReference type="Proteomes" id="UP000553632">
    <property type="component" value="Unassembled WGS sequence"/>
</dbReference>
<dbReference type="EMBL" id="JABANO010040961">
    <property type="protein sequence ID" value="KAF4681314.1"/>
    <property type="molecule type" value="Genomic_DNA"/>
</dbReference>
<comment type="catalytic activity">
    <reaction evidence="5">
        <text>Hydrolysis of proteins with broad specificity for peptide bonds, and a preference for a large uncharged residue in P1. Hydrolyzes peptide amides.</text>
        <dbReference type="EC" id="3.4.21.62"/>
    </reaction>
</comment>
<evidence type="ECO:0000256" key="1">
    <source>
        <dbReference type="ARBA" id="ARBA00011073"/>
    </source>
</evidence>
<keyword evidence="2" id="KW-0645">Protease</keyword>
<evidence type="ECO:0000256" key="7">
    <source>
        <dbReference type="PROSITE-ProRule" id="PRU01240"/>
    </source>
</evidence>
<dbReference type="EC" id="3.4.21.62" evidence="6"/>
<protein>
    <recommendedName>
        <fullName evidence="6">subtilisin</fullName>
        <ecNumber evidence="6">3.4.21.62</ecNumber>
    </recommendedName>
</protein>
<comment type="caution">
    <text evidence="10">The sequence shown here is derived from an EMBL/GenBank/DDBJ whole genome shotgun (WGS) entry which is preliminary data.</text>
</comment>
<evidence type="ECO:0000256" key="2">
    <source>
        <dbReference type="ARBA" id="ARBA00022670"/>
    </source>
</evidence>
<organism evidence="10 11">
    <name type="scientific">Perkinsus olseni</name>
    <name type="common">Perkinsus atlanticus</name>
    <dbReference type="NCBI Taxonomy" id="32597"/>
    <lineage>
        <taxon>Eukaryota</taxon>
        <taxon>Sar</taxon>
        <taxon>Alveolata</taxon>
        <taxon>Perkinsozoa</taxon>
        <taxon>Perkinsea</taxon>
        <taxon>Perkinsida</taxon>
        <taxon>Perkinsidae</taxon>
        <taxon>Perkinsus</taxon>
    </lineage>
</organism>
<dbReference type="PRINTS" id="PR00723">
    <property type="entry name" value="SUBTILISIN"/>
</dbReference>
<dbReference type="PANTHER" id="PTHR43806">
    <property type="entry name" value="PEPTIDASE S8"/>
    <property type="match status" value="1"/>
</dbReference>
<accession>A0A7J6NC40</accession>
<dbReference type="PROSITE" id="PS51892">
    <property type="entry name" value="SUBTILASE"/>
    <property type="match status" value="1"/>
</dbReference>
<dbReference type="AlphaFoldDB" id="A0A7J6NC40"/>
<evidence type="ECO:0000313" key="10">
    <source>
        <dbReference type="EMBL" id="KAF4681314.1"/>
    </source>
</evidence>
<keyword evidence="4" id="KW-0720">Serine protease</keyword>
<dbReference type="Gene3D" id="3.40.50.200">
    <property type="entry name" value="Peptidase S8/S53 domain"/>
    <property type="match status" value="1"/>
</dbReference>
<name>A0A7J6NC40_PEROL</name>
<sequence>FHFMFLFLLPVFFISFEVSEAVTIRDDRTLVSITRRSPSAGIASLSSTKDPVVHDAVDVTAIPHMLASKLSDSRRLSTDPRLAAVEDCLQNPDAVETLGMIGVQSINTKSEDCPVSLDDLKSYLEDAGRELGLDVLCEPNIEVKIGDSVSEPRIAETTAQVAGWFGGWPKSDVDSDDPLARYQDNLELINIDGAWKNVDSSGKTPKEIILAIVDTGVDSSHPDLKDQMWTASDGSHGYNFVDNDENTSDLNGHGTHCAGIAAAQTDNDVGIAGIADVKIMALRAFGADGTGGMLATLQGLNWAVSNGATVSSHSYTSDGSSTVFLQAIQSAAKVGHVVVVASGNDGVDVDEEPRFPCSFATA</sequence>
<keyword evidence="3" id="KW-0378">Hydrolase</keyword>
<dbReference type="InterPro" id="IPR022398">
    <property type="entry name" value="Peptidase_S8_His-AS"/>
</dbReference>
<gene>
    <name evidence="10" type="primary">SUB2_12</name>
    <name evidence="10" type="ORF">FOZ63_007055</name>
</gene>
<evidence type="ECO:0000256" key="3">
    <source>
        <dbReference type="ARBA" id="ARBA00022801"/>
    </source>
</evidence>
<evidence type="ECO:0000259" key="9">
    <source>
        <dbReference type="Pfam" id="PF00082"/>
    </source>
</evidence>
<feature type="signal peptide" evidence="8">
    <location>
        <begin position="1"/>
        <end position="21"/>
    </location>
</feature>
<evidence type="ECO:0000256" key="5">
    <source>
        <dbReference type="ARBA" id="ARBA00023529"/>
    </source>
</evidence>
<dbReference type="PANTHER" id="PTHR43806:SF11">
    <property type="entry name" value="CEREVISIN-RELATED"/>
    <property type="match status" value="1"/>
</dbReference>
<dbReference type="InterPro" id="IPR036852">
    <property type="entry name" value="Peptidase_S8/S53_dom_sf"/>
</dbReference>
<dbReference type="PROSITE" id="PS00137">
    <property type="entry name" value="SUBTILASE_HIS"/>
    <property type="match status" value="1"/>
</dbReference>
<dbReference type="GO" id="GO:0004252">
    <property type="term" value="F:serine-type endopeptidase activity"/>
    <property type="evidence" value="ECO:0007669"/>
    <property type="project" value="UniProtKB-EC"/>
</dbReference>
<dbReference type="InterPro" id="IPR015500">
    <property type="entry name" value="Peptidase_S8_subtilisin-rel"/>
</dbReference>
<dbReference type="SUPFAM" id="SSF52743">
    <property type="entry name" value="Subtilisin-like"/>
    <property type="match status" value="1"/>
</dbReference>
<dbReference type="OMA" id="CEPNIEV"/>
<feature type="non-terminal residue" evidence="10">
    <location>
        <position position="1"/>
    </location>
</feature>
<keyword evidence="11" id="KW-1185">Reference proteome</keyword>
<dbReference type="InterPro" id="IPR050131">
    <property type="entry name" value="Peptidase_S8_subtilisin-like"/>
</dbReference>
<comment type="similarity">
    <text evidence="1 7">Belongs to the peptidase S8 family.</text>
</comment>
<feature type="domain" description="Peptidase S8/S53" evidence="9">
    <location>
        <begin position="206"/>
        <end position="348"/>
    </location>
</feature>
<keyword evidence="8" id="KW-0732">Signal</keyword>
<evidence type="ECO:0000256" key="4">
    <source>
        <dbReference type="ARBA" id="ARBA00022825"/>
    </source>
</evidence>
<evidence type="ECO:0000256" key="8">
    <source>
        <dbReference type="SAM" id="SignalP"/>
    </source>
</evidence>
<dbReference type="Pfam" id="PF00082">
    <property type="entry name" value="Peptidase_S8"/>
    <property type="match status" value="1"/>
</dbReference>
<dbReference type="InterPro" id="IPR000209">
    <property type="entry name" value="Peptidase_S8/S53_dom"/>
</dbReference>
<comment type="caution">
    <text evidence="7">Lacks conserved residue(s) required for the propagation of feature annotation.</text>
</comment>
<evidence type="ECO:0000256" key="6">
    <source>
        <dbReference type="ARBA" id="ARBA00023619"/>
    </source>
</evidence>
<dbReference type="GO" id="GO:0006508">
    <property type="term" value="P:proteolysis"/>
    <property type="evidence" value="ECO:0007669"/>
    <property type="project" value="UniProtKB-KW"/>
</dbReference>
<feature type="non-terminal residue" evidence="10">
    <location>
        <position position="362"/>
    </location>
</feature>
<reference evidence="10 11" key="1">
    <citation type="submission" date="2020-04" db="EMBL/GenBank/DDBJ databases">
        <title>Perkinsus olseni comparative genomics.</title>
        <authorList>
            <person name="Bogema D.R."/>
        </authorList>
    </citation>
    <scope>NUCLEOTIDE SEQUENCE [LARGE SCALE GENOMIC DNA]</scope>
    <source>
        <strain evidence="10 11">ATCC PRA-207</strain>
    </source>
</reference>
<feature type="chain" id="PRO_5029700378" description="subtilisin" evidence="8">
    <location>
        <begin position="22"/>
        <end position="362"/>
    </location>
</feature>